<name>A0AAD5Y0E1_9FUNG</name>
<organism evidence="2 3">
    <name type="scientific">Boothiomyces macroporosus</name>
    <dbReference type="NCBI Taxonomy" id="261099"/>
    <lineage>
        <taxon>Eukaryota</taxon>
        <taxon>Fungi</taxon>
        <taxon>Fungi incertae sedis</taxon>
        <taxon>Chytridiomycota</taxon>
        <taxon>Chytridiomycota incertae sedis</taxon>
        <taxon>Chytridiomycetes</taxon>
        <taxon>Rhizophydiales</taxon>
        <taxon>Terramycetaceae</taxon>
        <taxon>Boothiomyces</taxon>
    </lineage>
</organism>
<dbReference type="AlphaFoldDB" id="A0AAD5Y0E1"/>
<evidence type="ECO:0000313" key="2">
    <source>
        <dbReference type="EMBL" id="KAJ3251474.1"/>
    </source>
</evidence>
<reference evidence="2" key="1">
    <citation type="submission" date="2020-05" db="EMBL/GenBank/DDBJ databases">
        <title>Phylogenomic resolution of chytrid fungi.</title>
        <authorList>
            <person name="Stajich J.E."/>
            <person name="Amses K."/>
            <person name="Simmons R."/>
            <person name="Seto K."/>
            <person name="Myers J."/>
            <person name="Bonds A."/>
            <person name="Quandt C.A."/>
            <person name="Barry K."/>
            <person name="Liu P."/>
            <person name="Grigoriev I."/>
            <person name="Longcore J.E."/>
            <person name="James T.Y."/>
        </authorList>
    </citation>
    <scope>NUCLEOTIDE SEQUENCE</scope>
    <source>
        <strain evidence="2">PLAUS21</strain>
    </source>
</reference>
<keyword evidence="3" id="KW-1185">Reference proteome</keyword>
<gene>
    <name evidence="2" type="ORF">HK103_002378</name>
</gene>
<feature type="non-terminal residue" evidence="2">
    <location>
        <position position="1"/>
    </location>
</feature>
<dbReference type="Proteomes" id="UP001210925">
    <property type="component" value="Unassembled WGS sequence"/>
</dbReference>
<accession>A0AAD5Y0E1</accession>
<comment type="caution">
    <text evidence="2">The sequence shown here is derived from an EMBL/GenBank/DDBJ whole genome shotgun (WGS) entry which is preliminary data.</text>
</comment>
<dbReference type="EMBL" id="JADGKB010000181">
    <property type="protein sequence ID" value="KAJ3251474.1"/>
    <property type="molecule type" value="Genomic_DNA"/>
</dbReference>
<sequence length="104" mass="10542">GIANGNLAQVCGSNSVALNAIQMITQQVGNCPFVIISSTTVAPTKTNSPKTTNPSATQADQSQSTTTGQPSVATTNGPAAEYPTMANAERASTIAALLSLIFML</sequence>
<proteinExistence type="predicted"/>
<feature type="region of interest" description="Disordered" evidence="1">
    <location>
        <begin position="42"/>
        <end position="83"/>
    </location>
</feature>
<protein>
    <submittedName>
        <fullName evidence="2">Uncharacterized protein</fullName>
    </submittedName>
</protein>
<feature type="compositionally biased region" description="Low complexity" evidence="1">
    <location>
        <begin position="43"/>
        <end position="69"/>
    </location>
</feature>
<evidence type="ECO:0000256" key="1">
    <source>
        <dbReference type="SAM" id="MobiDB-lite"/>
    </source>
</evidence>
<evidence type="ECO:0000313" key="3">
    <source>
        <dbReference type="Proteomes" id="UP001210925"/>
    </source>
</evidence>